<dbReference type="GO" id="GO:0005634">
    <property type="term" value="C:nucleus"/>
    <property type="evidence" value="ECO:0007669"/>
    <property type="project" value="UniProtKB-SubCell"/>
</dbReference>
<reference evidence="7" key="1">
    <citation type="submission" date="2022-12" db="EMBL/GenBank/DDBJ databases">
        <title>Genome assemblies of Blomia tropicalis.</title>
        <authorList>
            <person name="Cui Y."/>
        </authorList>
    </citation>
    <scope>NUCLEOTIDE SEQUENCE</scope>
    <source>
        <tissue evidence="7">Adult mites</tissue>
    </source>
</reference>
<feature type="compositionally biased region" description="Basic residues" evidence="6">
    <location>
        <begin position="156"/>
        <end position="165"/>
    </location>
</feature>
<comment type="similarity">
    <text evidence="3">Belongs to the SPOT14 family.</text>
</comment>
<evidence type="ECO:0000313" key="8">
    <source>
        <dbReference type="Proteomes" id="UP001142055"/>
    </source>
</evidence>
<dbReference type="InterPro" id="IPR053719">
    <property type="entry name" value="Lipogen_MT_Stabilize_sf"/>
</dbReference>
<feature type="region of interest" description="Disordered" evidence="6">
    <location>
        <begin position="120"/>
        <end position="144"/>
    </location>
</feature>
<gene>
    <name evidence="7" type="ORF">RDWZM_006672</name>
</gene>
<dbReference type="GO" id="GO:0005829">
    <property type="term" value="C:cytosol"/>
    <property type="evidence" value="ECO:0007669"/>
    <property type="project" value="TreeGrafter"/>
</dbReference>
<proteinExistence type="inferred from homology"/>
<name>A0A9Q0M836_BLOTA</name>
<feature type="compositionally biased region" description="Low complexity" evidence="6">
    <location>
        <begin position="132"/>
        <end position="144"/>
    </location>
</feature>
<feature type="region of interest" description="Disordered" evidence="6">
    <location>
        <begin position="156"/>
        <end position="179"/>
    </location>
</feature>
<dbReference type="AlphaFoldDB" id="A0A9Q0M836"/>
<dbReference type="PANTHER" id="PTHR14315">
    <property type="entry name" value="SPOT14 FAMILY MEMBER"/>
    <property type="match status" value="1"/>
</dbReference>
<dbReference type="GO" id="GO:0046890">
    <property type="term" value="P:regulation of lipid biosynthetic process"/>
    <property type="evidence" value="ECO:0007669"/>
    <property type="project" value="TreeGrafter"/>
</dbReference>
<dbReference type="EMBL" id="JAPWDV010000002">
    <property type="protein sequence ID" value="KAJ6220860.1"/>
    <property type="molecule type" value="Genomic_DNA"/>
</dbReference>
<keyword evidence="8" id="KW-1185">Reference proteome</keyword>
<dbReference type="Pfam" id="PF07084">
    <property type="entry name" value="Spot_14"/>
    <property type="match status" value="1"/>
</dbReference>
<evidence type="ECO:0000256" key="2">
    <source>
        <dbReference type="ARBA" id="ARBA00004496"/>
    </source>
</evidence>
<organism evidence="7 8">
    <name type="scientific">Blomia tropicalis</name>
    <name type="common">Mite</name>
    <dbReference type="NCBI Taxonomy" id="40697"/>
    <lineage>
        <taxon>Eukaryota</taxon>
        <taxon>Metazoa</taxon>
        <taxon>Ecdysozoa</taxon>
        <taxon>Arthropoda</taxon>
        <taxon>Chelicerata</taxon>
        <taxon>Arachnida</taxon>
        <taxon>Acari</taxon>
        <taxon>Acariformes</taxon>
        <taxon>Sarcoptiformes</taxon>
        <taxon>Astigmata</taxon>
        <taxon>Glycyphagoidea</taxon>
        <taxon>Echimyopodidae</taxon>
        <taxon>Blomia</taxon>
    </lineage>
</organism>
<keyword evidence="4" id="KW-0963">Cytoplasm</keyword>
<keyword evidence="5" id="KW-0539">Nucleus</keyword>
<dbReference type="InterPro" id="IPR009786">
    <property type="entry name" value="Spot_14"/>
</dbReference>
<evidence type="ECO:0000256" key="4">
    <source>
        <dbReference type="ARBA" id="ARBA00022490"/>
    </source>
</evidence>
<comment type="caution">
    <text evidence="7">The sequence shown here is derived from an EMBL/GenBank/DDBJ whole genome shotgun (WGS) entry which is preliminary data.</text>
</comment>
<dbReference type="Gene3D" id="6.10.140.1610">
    <property type="match status" value="1"/>
</dbReference>
<evidence type="ECO:0000256" key="3">
    <source>
        <dbReference type="ARBA" id="ARBA00009488"/>
    </source>
</evidence>
<evidence type="ECO:0000256" key="5">
    <source>
        <dbReference type="ARBA" id="ARBA00023242"/>
    </source>
</evidence>
<evidence type="ECO:0000313" key="7">
    <source>
        <dbReference type="EMBL" id="KAJ6220860.1"/>
    </source>
</evidence>
<evidence type="ECO:0000256" key="1">
    <source>
        <dbReference type="ARBA" id="ARBA00004123"/>
    </source>
</evidence>
<dbReference type="PANTHER" id="PTHR14315:SF17">
    <property type="entry name" value="MIP21584P"/>
    <property type="match status" value="1"/>
</dbReference>
<dbReference type="Proteomes" id="UP001142055">
    <property type="component" value="Chromosome 2"/>
</dbReference>
<accession>A0A9Q0M836</accession>
<comment type="subcellular location">
    <subcellularLocation>
        <location evidence="2">Cytoplasm</location>
    </subcellularLocation>
    <subcellularLocation>
        <location evidence="1">Nucleus</location>
    </subcellularLocation>
</comment>
<evidence type="ECO:0000256" key="6">
    <source>
        <dbReference type="SAM" id="MobiDB-lite"/>
    </source>
</evidence>
<evidence type="ECO:0008006" key="9">
    <source>
        <dbReference type="Google" id="ProtNLM"/>
    </source>
</evidence>
<protein>
    <recommendedName>
        <fullName evidence="9">Mid1-interacting protein 1</fullName>
    </recommendedName>
</protein>
<sequence>MAINRFRNSVQNMKDTVLIPTRLSDLIHTNSTISLSTPASSFDSVELSTSSNETSMESANVLSASHCTTLTNEHSYTRHNLYEQYKLLHLIDQILSSDAIISSNSIRNGAKMSESILIESDDNNNHNQNGKQLPPLQLQQQQHQQIATVVSSPVRIHHPPVHHPNHQQSEESDGTISPSSYIDKYVTSTNCSLDESTNCSLIRIKDKLEYHLVSLKNILNMMSGNADYITETYLDDIQLIDLTGCFTKE</sequence>